<dbReference type="STRING" id="763407.A0A162PQJ9"/>
<proteinExistence type="predicted"/>
<organism evidence="2 3">
    <name type="scientific">Phycomyces blakesleeanus (strain ATCC 8743b / DSM 1359 / FGSC 10004 / NBRC 33097 / NRRL 1555)</name>
    <dbReference type="NCBI Taxonomy" id="763407"/>
    <lineage>
        <taxon>Eukaryota</taxon>
        <taxon>Fungi</taxon>
        <taxon>Fungi incertae sedis</taxon>
        <taxon>Mucoromycota</taxon>
        <taxon>Mucoromycotina</taxon>
        <taxon>Mucoromycetes</taxon>
        <taxon>Mucorales</taxon>
        <taxon>Phycomycetaceae</taxon>
        <taxon>Phycomyces</taxon>
    </lineage>
</organism>
<reference evidence="3" key="1">
    <citation type="submission" date="2015-06" db="EMBL/GenBank/DDBJ databases">
        <title>Expansion of signal transduction pathways in fungi by whole-genome duplication.</title>
        <authorList>
            <consortium name="DOE Joint Genome Institute"/>
            <person name="Corrochano L.M."/>
            <person name="Kuo A."/>
            <person name="Marcet-Houben M."/>
            <person name="Polaino S."/>
            <person name="Salamov A."/>
            <person name="Villalobos J.M."/>
            <person name="Alvarez M.I."/>
            <person name="Avalos J."/>
            <person name="Benito E.P."/>
            <person name="Benoit I."/>
            <person name="Burger G."/>
            <person name="Camino L.P."/>
            <person name="Canovas D."/>
            <person name="Cerda-Olmedo E."/>
            <person name="Cheng J.-F."/>
            <person name="Dominguez A."/>
            <person name="Elias M."/>
            <person name="Eslava A.P."/>
            <person name="Glaser F."/>
            <person name="Grimwood J."/>
            <person name="Gutierrez G."/>
            <person name="Heitman J."/>
            <person name="Henrissat B."/>
            <person name="Iturriaga E.A."/>
            <person name="Lang B.F."/>
            <person name="Lavin J.L."/>
            <person name="Lee S."/>
            <person name="Li W."/>
            <person name="Lindquist E."/>
            <person name="Lopez-Garcia S."/>
            <person name="Luque E.M."/>
            <person name="Marcos A.T."/>
            <person name="Martin J."/>
            <person name="McCluskey K."/>
            <person name="Medina H.R."/>
            <person name="Miralles-Duran A."/>
            <person name="Miyazaki A."/>
            <person name="Munoz-Torres E."/>
            <person name="Oguiza J.A."/>
            <person name="Ohm R."/>
            <person name="Olmedo M."/>
            <person name="Orejas M."/>
            <person name="Ortiz-Castellanos L."/>
            <person name="Pisabarro A.G."/>
            <person name="Rodriguez-Romero J."/>
            <person name="Ruiz-Herrera J."/>
            <person name="Ruiz-Vazquez R."/>
            <person name="Sanz C."/>
            <person name="Schackwitz W."/>
            <person name="Schmutz J."/>
            <person name="Shahriari M."/>
            <person name="Shelest E."/>
            <person name="Silva-Franco F."/>
            <person name="Soanes D."/>
            <person name="Syed K."/>
            <person name="Tagua V.G."/>
            <person name="Talbot N.J."/>
            <person name="Thon M."/>
            <person name="De vries R.P."/>
            <person name="Wiebenga A."/>
            <person name="Yadav J.S."/>
            <person name="Braun E.L."/>
            <person name="Baker S."/>
            <person name="Garre V."/>
            <person name="Horwitz B."/>
            <person name="Torres-Martinez S."/>
            <person name="Idnurm A."/>
            <person name="Herrera-Estrella A."/>
            <person name="Gabaldon T."/>
            <person name="Grigoriev I.V."/>
        </authorList>
    </citation>
    <scope>NUCLEOTIDE SEQUENCE [LARGE SCALE GENOMIC DNA]</scope>
    <source>
        <strain evidence="3">NRRL 1555(-)</strain>
    </source>
</reference>
<dbReference type="EMBL" id="KV440984">
    <property type="protein sequence ID" value="OAD71996.1"/>
    <property type="molecule type" value="Genomic_DNA"/>
</dbReference>
<name>A0A162PQJ9_PHYB8</name>
<accession>A0A162PQJ9</accession>
<dbReference type="RefSeq" id="XP_018290036.1">
    <property type="nucleotide sequence ID" value="XM_018431774.1"/>
</dbReference>
<evidence type="ECO:0000259" key="1">
    <source>
        <dbReference type="Pfam" id="PF03732"/>
    </source>
</evidence>
<dbReference type="OrthoDB" id="2286466at2759"/>
<dbReference type="Pfam" id="PF03732">
    <property type="entry name" value="Retrotrans_gag"/>
    <property type="match status" value="1"/>
</dbReference>
<evidence type="ECO:0000313" key="2">
    <source>
        <dbReference type="EMBL" id="OAD71996.1"/>
    </source>
</evidence>
<dbReference type="VEuPathDB" id="FungiDB:PHYBLDRAFT_146976"/>
<gene>
    <name evidence="2" type="ORF">PHYBLDRAFT_146976</name>
</gene>
<keyword evidence="3" id="KW-1185">Reference proteome</keyword>
<evidence type="ECO:0000313" key="3">
    <source>
        <dbReference type="Proteomes" id="UP000077315"/>
    </source>
</evidence>
<sequence length="169" mass="18928">MPPSSSPAPIGECKSSNISKYLSAPEIFVGGPNGKSFSWLLHMDQLKKGIGMTDEEAILVAATHFCGMAAKWWAICEAKVTMWEVFSKEFKKQFVSQQMKDVRWTEIEETRQGSGQTVGKVALHLQELFGLVTLSNKAQKIRILLKALRPEIAYEIEKSGLPRSWDKLV</sequence>
<feature type="domain" description="Retrotransposon gag" evidence="1">
    <location>
        <begin position="60"/>
        <end position="150"/>
    </location>
</feature>
<dbReference type="InterPro" id="IPR005162">
    <property type="entry name" value="Retrotrans_gag_dom"/>
</dbReference>
<dbReference type="AlphaFoldDB" id="A0A162PQJ9"/>
<dbReference type="Proteomes" id="UP000077315">
    <property type="component" value="Unassembled WGS sequence"/>
</dbReference>
<dbReference type="GeneID" id="28992680"/>
<dbReference type="InParanoid" id="A0A162PQJ9"/>
<protein>
    <recommendedName>
        <fullName evidence="1">Retrotransposon gag domain-containing protein</fullName>
    </recommendedName>
</protein>